<sequence>MNDTLDNENKQEEIPNYLKDEYITKYVIGRNHQECIMNLFKLHTESVNAWTMILSYISVLLIVIYIFIRTQFNKLYSFVFILHLMAHTIHTPFSVGYHTFRTINKDEFVKWRKYDIYTIFLRCIIMTFTLSFFTYHNFLYVLLNTSITLTLVYYALLKFKESEDKHEPLNKYQQGLLIGSVAVTSSIPIFYKIITSIITRNYTASFKIAFIGVIFWILGFICYSFQIPDRFFPKGFFNEFGNSHNIMHFAFIISSICEILYVYINAKEGNYIKSFK</sequence>
<evidence type="ECO:0000256" key="5">
    <source>
        <dbReference type="SAM" id="Phobius"/>
    </source>
</evidence>
<evidence type="ECO:0000256" key="4">
    <source>
        <dbReference type="ARBA" id="ARBA00023136"/>
    </source>
</evidence>
<evidence type="ECO:0000313" key="6">
    <source>
        <dbReference type="EMBL" id="QHT88055.1"/>
    </source>
</evidence>
<feature type="transmembrane region" description="Helical" evidence="5">
    <location>
        <begin position="75"/>
        <end position="96"/>
    </location>
</feature>
<keyword evidence="3 5" id="KW-1133">Transmembrane helix</keyword>
<organism evidence="6">
    <name type="scientific">viral metagenome</name>
    <dbReference type="NCBI Taxonomy" id="1070528"/>
    <lineage>
        <taxon>unclassified sequences</taxon>
        <taxon>metagenomes</taxon>
        <taxon>organismal metagenomes</taxon>
    </lineage>
</organism>
<feature type="transmembrane region" description="Helical" evidence="5">
    <location>
        <begin position="116"/>
        <end position="133"/>
    </location>
</feature>
<dbReference type="EMBL" id="MN740108">
    <property type="protein sequence ID" value="QHT88055.1"/>
    <property type="molecule type" value="Genomic_DNA"/>
</dbReference>
<dbReference type="PANTHER" id="PTHR20855">
    <property type="entry name" value="ADIPOR/PROGESTIN RECEPTOR-RELATED"/>
    <property type="match status" value="1"/>
</dbReference>
<reference evidence="6" key="1">
    <citation type="journal article" date="2020" name="Nature">
        <title>Giant virus diversity and host interactions through global metagenomics.</title>
        <authorList>
            <person name="Schulz F."/>
            <person name="Roux S."/>
            <person name="Paez-Espino D."/>
            <person name="Jungbluth S."/>
            <person name="Walsh D.A."/>
            <person name="Denef V.J."/>
            <person name="McMahon K.D."/>
            <person name="Konstantinidis K.T."/>
            <person name="Eloe-Fadrosh E.A."/>
            <person name="Kyrpides N.C."/>
            <person name="Woyke T."/>
        </authorList>
    </citation>
    <scope>NUCLEOTIDE SEQUENCE</scope>
    <source>
        <strain evidence="6">GVMAG-M-3300023184-24</strain>
    </source>
</reference>
<feature type="transmembrane region" description="Helical" evidence="5">
    <location>
        <begin position="206"/>
        <end position="226"/>
    </location>
</feature>
<accession>A0A6C0I6M8</accession>
<feature type="transmembrane region" description="Helical" evidence="5">
    <location>
        <begin position="138"/>
        <end position="156"/>
    </location>
</feature>
<dbReference type="GO" id="GO:0016020">
    <property type="term" value="C:membrane"/>
    <property type="evidence" value="ECO:0007669"/>
    <property type="project" value="UniProtKB-SubCell"/>
</dbReference>
<evidence type="ECO:0000256" key="1">
    <source>
        <dbReference type="ARBA" id="ARBA00004141"/>
    </source>
</evidence>
<evidence type="ECO:0000256" key="2">
    <source>
        <dbReference type="ARBA" id="ARBA00022692"/>
    </source>
</evidence>
<keyword evidence="4 5" id="KW-0472">Membrane</keyword>
<protein>
    <submittedName>
        <fullName evidence="6">Uncharacterized protein</fullName>
    </submittedName>
</protein>
<dbReference type="GO" id="GO:0038023">
    <property type="term" value="F:signaling receptor activity"/>
    <property type="evidence" value="ECO:0007669"/>
    <property type="project" value="TreeGrafter"/>
</dbReference>
<comment type="subcellular location">
    <subcellularLocation>
        <location evidence="1">Membrane</location>
        <topology evidence="1">Multi-pass membrane protein</topology>
    </subcellularLocation>
</comment>
<evidence type="ECO:0000256" key="3">
    <source>
        <dbReference type="ARBA" id="ARBA00022989"/>
    </source>
</evidence>
<dbReference type="PANTHER" id="PTHR20855:SF136">
    <property type="match status" value="1"/>
</dbReference>
<dbReference type="Pfam" id="PF03006">
    <property type="entry name" value="HlyIII"/>
    <property type="match status" value="1"/>
</dbReference>
<name>A0A6C0I6M8_9ZZZZ</name>
<dbReference type="AlphaFoldDB" id="A0A6C0I6M8"/>
<proteinExistence type="predicted"/>
<feature type="transmembrane region" description="Helical" evidence="5">
    <location>
        <begin position="47"/>
        <end position="68"/>
    </location>
</feature>
<dbReference type="InterPro" id="IPR004254">
    <property type="entry name" value="AdipoR/HlyIII-related"/>
</dbReference>
<feature type="transmembrane region" description="Helical" evidence="5">
    <location>
        <begin position="176"/>
        <end position="194"/>
    </location>
</feature>
<feature type="transmembrane region" description="Helical" evidence="5">
    <location>
        <begin position="246"/>
        <end position="266"/>
    </location>
</feature>
<keyword evidence="2 5" id="KW-0812">Transmembrane</keyword>